<dbReference type="EMBL" id="JTDB02000009">
    <property type="protein sequence ID" value="NLP64637.1"/>
    <property type="molecule type" value="Genomic_DNA"/>
</dbReference>
<dbReference type="RefSeq" id="WP_152617200.1">
    <property type="nucleotide sequence ID" value="NZ_CADFGF010000012.1"/>
</dbReference>
<gene>
    <name evidence="1" type="ORF">NH14_026465</name>
</gene>
<sequence length="217" mass="24347">MKLLHVVMGTAVLWGLVGQAFVVRAEPGEIEFHGHEEAEQNRLIDKPTLNSSPQRLVVIKGHKDSNLELWFELSYTTQAKQCQTQTLAGRVMGAPDTSQEVIDWLRVPAGQTEYSVRFFLDRYLPGRCNWRSLALFRTVFDAAQGARPDGKSTIVVFRPDGRQSTEVTWVCRRKPTQESRGKEAWLTCSTVGPFSPETTIMSDEGGQVEANFTFAPD</sequence>
<dbReference type="OrthoDB" id="9099896at2"/>
<comment type="caution">
    <text evidence="1">The sequence shown here is derived from an EMBL/GenBank/DDBJ whole genome shotgun (WGS) entry which is preliminary data.</text>
</comment>
<evidence type="ECO:0000313" key="1">
    <source>
        <dbReference type="EMBL" id="NLP64637.1"/>
    </source>
</evidence>
<accession>A0A8T6ZHD9</accession>
<dbReference type="Proteomes" id="UP000030460">
    <property type="component" value="Unassembled WGS sequence"/>
</dbReference>
<protein>
    <submittedName>
        <fullName evidence="1">Uncharacterized protein</fullName>
    </submittedName>
</protein>
<organism evidence="1 2">
    <name type="scientific">Paraburkholderia sacchari</name>
    <dbReference type="NCBI Taxonomy" id="159450"/>
    <lineage>
        <taxon>Bacteria</taxon>
        <taxon>Pseudomonadati</taxon>
        <taxon>Pseudomonadota</taxon>
        <taxon>Betaproteobacteria</taxon>
        <taxon>Burkholderiales</taxon>
        <taxon>Burkholderiaceae</taxon>
        <taxon>Paraburkholderia</taxon>
    </lineage>
</organism>
<reference evidence="1" key="1">
    <citation type="journal article" date="2015" name="Genome Announc.">
        <title>Draft Genome Sequence of the Polyhydroxyalkanoate-Producing Bacterium Burkholderia sacchari LMG 19450 Isolated from Brazilian Sugarcane Plantation Soil.</title>
        <authorList>
            <person name="Alexandrino P.M."/>
            <person name="Mendonca T.T."/>
            <person name="Guaman Bautista L.P."/>
            <person name="Cherix J."/>
            <person name="Lozano-Sakalauskas G.C."/>
            <person name="Fujita A."/>
            <person name="Ramos Filho E."/>
            <person name="Long P."/>
            <person name="Padilla G."/>
            <person name="Taciro M.K."/>
            <person name="Gomez J.G."/>
            <person name="Silva L.F."/>
        </authorList>
    </citation>
    <scope>NUCLEOTIDE SEQUENCE</scope>
    <source>
        <strain evidence="1">LMG 19450</strain>
    </source>
</reference>
<keyword evidence="2" id="KW-1185">Reference proteome</keyword>
<reference evidence="1" key="2">
    <citation type="submission" date="2020-04" db="EMBL/GenBank/DDBJ databases">
        <authorList>
            <person name="Alexandrino P."/>
            <person name="Mendonca T."/>
            <person name="Guaman L."/>
            <person name="Cherix J."/>
            <person name="Lozano-Sakalauskas G."/>
            <person name="Fujita A."/>
            <person name="Filho E.R."/>
            <person name="Long P."/>
            <person name="Padilla G."/>
            <person name="Taciro M.K."/>
            <person name="Gomez J.G."/>
            <person name="Silva L.F."/>
            <person name="Torres M."/>
        </authorList>
    </citation>
    <scope>NUCLEOTIDE SEQUENCE</scope>
    <source>
        <strain evidence="1">LMG 19450</strain>
    </source>
</reference>
<name>A0A8T6ZHD9_9BURK</name>
<dbReference type="AlphaFoldDB" id="A0A8T6ZHD9"/>
<proteinExistence type="predicted"/>
<evidence type="ECO:0000313" key="2">
    <source>
        <dbReference type="Proteomes" id="UP000030460"/>
    </source>
</evidence>